<dbReference type="SUPFAM" id="SSF47384">
    <property type="entry name" value="Homodimeric domain of signal transducing histidine kinase"/>
    <property type="match status" value="1"/>
</dbReference>
<dbReference type="PROSITE" id="PS50109">
    <property type="entry name" value="HIS_KIN"/>
    <property type="match status" value="1"/>
</dbReference>
<dbReference type="SUPFAM" id="SSF55781">
    <property type="entry name" value="GAF domain-like"/>
    <property type="match status" value="1"/>
</dbReference>
<dbReference type="InterPro" id="IPR005467">
    <property type="entry name" value="His_kinase_dom"/>
</dbReference>
<dbReference type="Pfam" id="PF02518">
    <property type="entry name" value="HATPase_c"/>
    <property type="match status" value="1"/>
</dbReference>
<protein>
    <recommendedName>
        <fullName evidence="3">histidine kinase</fullName>
        <ecNumber evidence="3">2.7.13.3</ecNumber>
    </recommendedName>
</protein>
<dbReference type="InterPro" id="IPR003594">
    <property type="entry name" value="HATPase_dom"/>
</dbReference>
<dbReference type="InterPro" id="IPR013767">
    <property type="entry name" value="PAS_fold"/>
</dbReference>
<dbReference type="InterPro" id="IPR050736">
    <property type="entry name" value="Sensor_HK_Regulatory"/>
</dbReference>
<dbReference type="PANTHER" id="PTHR43711">
    <property type="entry name" value="TWO-COMPONENT HISTIDINE KINASE"/>
    <property type="match status" value="1"/>
</dbReference>
<dbReference type="SMART" id="SM00091">
    <property type="entry name" value="PAS"/>
    <property type="match status" value="1"/>
</dbReference>
<dbReference type="SMART" id="SM00387">
    <property type="entry name" value="HATPase_c"/>
    <property type="match status" value="1"/>
</dbReference>
<dbReference type="InterPro" id="IPR004358">
    <property type="entry name" value="Sig_transdc_His_kin-like_C"/>
</dbReference>
<dbReference type="PRINTS" id="PR00344">
    <property type="entry name" value="BCTRLSENSOR"/>
</dbReference>
<keyword evidence="5" id="KW-0808">Transferase</keyword>
<dbReference type="Pfam" id="PF00512">
    <property type="entry name" value="HisKA"/>
    <property type="match status" value="1"/>
</dbReference>
<dbReference type="Gene3D" id="3.30.565.10">
    <property type="entry name" value="Histidine kinase-like ATPase, C-terminal domain"/>
    <property type="match status" value="1"/>
</dbReference>
<gene>
    <name evidence="10" type="ORF">QQX04_04535</name>
</gene>
<feature type="domain" description="Histidine kinase" evidence="8">
    <location>
        <begin position="317"/>
        <end position="532"/>
    </location>
</feature>
<dbReference type="InterPro" id="IPR003018">
    <property type="entry name" value="GAF"/>
</dbReference>
<sequence length="550" mass="59022">MEGDSEGGEAMSGDQRSAGAWRSLVLAPQRIVVRRSELLAGAAEGSVFDAVAESAQRVLGADGALVSVEIDGSQRRVGASGLGLDEDAADIELFRRTLRRVEPLAIEDTCDSGDASEATKVRASMGVPLLVDDVAVGTLAVFSHAPRRWSDDDRLHLVTLSQWPVAELARIDTLARLHVAEAALTRATRVFDAMAEGVIGLDLEGRVALANPAAARMLGWQASDLIGQDLHAVAHFQRPDGAAYPHDQCPVLTTLEDGAARAARRETFWRRDGSPLHVDLSVGGLIDEGEVTAAILVFDDIEERLDVERMKDDFVSIVSHELRSPLAAVHGSLELIGDVADDPDATAQMLGIARRNTDRLGRLVDDILDLERASTGRLQLERSELHAVSLMEQASESVSGLAREGDVTLEVRPSDVTFWGDGRRVVQVLTNLASNAVRFSPQGGTVTLTAHRLDREVAIEVTDAGPGIPEEDQERIFDRFWQVPAGSPRGRRGSGLGLAIAQSMAHAHGGGVSVRSTVGAGSTFTLHVPVRARRSTVPVDRRTEDGRDPR</sequence>
<dbReference type="Gene3D" id="1.10.287.130">
    <property type="match status" value="1"/>
</dbReference>
<dbReference type="Gene3D" id="3.30.450.20">
    <property type="entry name" value="PAS domain"/>
    <property type="match status" value="1"/>
</dbReference>
<feature type="domain" description="PAS" evidence="9">
    <location>
        <begin position="183"/>
        <end position="258"/>
    </location>
</feature>
<dbReference type="InterPro" id="IPR000014">
    <property type="entry name" value="PAS"/>
</dbReference>
<comment type="subcellular location">
    <subcellularLocation>
        <location evidence="2">Cell membrane</location>
    </subcellularLocation>
</comment>
<accession>A0ABT8FZD6</accession>
<dbReference type="Gene3D" id="3.30.450.40">
    <property type="match status" value="1"/>
</dbReference>
<evidence type="ECO:0000259" key="8">
    <source>
        <dbReference type="PROSITE" id="PS50109"/>
    </source>
</evidence>
<name>A0ABT8FZD6_9MICO</name>
<dbReference type="Pfam" id="PF00989">
    <property type="entry name" value="PAS"/>
    <property type="match status" value="1"/>
</dbReference>
<dbReference type="Pfam" id="PF01590">
    <property type="entry name" value="GAF"/>
    <property type="match status" value="1"/>
</dbReference>
<dbReference type="RefSeq" id="WP_301126669.1">
    <property type="nucleotide sequence ID" value="NZ_JAUHPV010000002.1"/>
</dbReference>
<dbReference type="InterPro" id="IPR029016">
    <property type="entry name" value="GAF-like_dom_sf"/>
</dbReference>
<evidence type="ECO:0000259" key="9">
    <source>
        <dbReference type="PROSITE" id="PS50112"/>
    </source>
</evidence>
<keyword evidence="10" id="KW-0547">Nucleotide-binding</keyword>
<keyword evidence="6" id="KW-0418">Kinase</keyword>
<dbReference type="InterPro" id="IPR035965">
    <property type="entry name" value="PAS-like_dom_sf"/>
</dbReference>
<dbReference type="SMART" id="SM00065">
    <property type="entry name" value="GAF"/>
    <property type="match status" value="1"/>
</dbReference>
<proteinExistence type="predicted"/>
<evidence type="ECO:0000256" key="3">
    <source>
        <dbReference type="ARBA" id="ARBA00012438"/>
    </source>
</evidence>
<organism evidence="10 11">
    <name type="scientific">Demequina zhanjiangensis</name>
    <dbReference type="NCBI Taxonomy" id="3051659"/>
    <lineage>
        <taxon>Bacteria</taxon>
        <taxon>Bacillati</taxon>
        <taxon>Actinomycetota</taxon>
        <taxon>Actinomycetes</taxon>
        <taxon>Micrococcales</taxon>
        <taxon>Demequinaceae</taxon>
        <taxon>Demequina</taxon>
    </lineage>
</organism>
<dbReference type="SMART" id="SM00388">
    <property type="entry name" value="HisKA"/>
    <property type="match status" value="1"/>
</dbReference>
<dbReference type="CDD" id="cd16922">
    <property type="entry name" value="HATPase_EvgS-ArcB-TorS-like"/>
    <property type="match status" value="1"/>
</dbReference>
<evidence type="ECO:0000256" key="1">
    <source>
        <dbReference type="ARBA" id="ARBA00000085"/>
    </source>
</evidence>
<dbReference type="CDD" id="cd00130">
    <property type="entry name" value="PAS"/>
    <property type="match status" value="1"/>
</dbReference>
<dbReference type="EC" id="2.7.13.3" evidence="3"/>
<dbReference type="Proteomes" id="UP001172738">
    <property type="component" value="Unassembled WGS sequence"/>
</dbReference>
<dbReference type="EMBL" id="JAUHPV010000002">
    <property type="protein sequence ID" value="MDN4472258.1"/>
    <property type="molecule type" value="Genomic_DNA"/>
</dbReference>
<evidence type="ECO:0000313" key="10">
    <source>
        <dbReference type="EMBL" id="MDN4472258.1"/>
    </source>
</evidence>
<dbReference type="SUPFAM" id="SSF55785">
    <property type="entry name" value="PYP-like sensor domain (PAS domain)"/>
    <property type="match status" value="1"/>
</dbReference>
<evidence type="ECO:0000256" key="2">
    <source>
        <dbReference type="ARBA" id="ARBA00004236"/>
    </source>
</evidence>
<dbReference type="InterPro" id="IPR036890">
    <property type="entry name" value="HATPase_C_sf"/>
</dbReference>
<comment type="caution">
    <text evidence="10">The sequence shown here is derived from an EMBL/GenBank/DDBJ whole genome shotgun (WGS) entry which is preliminary data.</text>
</comment>
<dbReference type="InterPro" id="IPR003661">
    <property type="entry name" value="HisK_dim/P_dom"/>
</dbReference>
<dbReference type="GO" id="GO:0005524">
    <property type="term" value="F:ATP binding"/>
    <property type="evidence" value="ECO:0007669"/>
    <property type="project" value="UniProtKB-KW"/>
</dbReference>
<evidence type="ECO:0000256" key="5">
    <source>
        <dbReference type="ARBA" id="ARBA00022679"/>
    </source>
</evidence>
<evidence type="ECO:0000256" key="6">
    <source>
        <dbReference type="ARBA" id="ARBA00022777"/>
    </source>
</evidence>
<dbReference type="SUPFAM" id="SSF55874">
    <property type="entry name" value="ATPase domain of HSP90 chaperone/DNA topoisomerase II/histidine kinase"/>
    <property type="match status" value="1"/>
</dbReference>
<dbReference type="NCBIfam" id="TIGR00229">
    <property type="entry name" value="sensory_box"/>
    <property type="match status" value="1"/>
</dbReference>
<keyword evidence="7" id="KW-0902">Two-component regulatory system</keyword>
<reference evidence="10" key="1">
    <citation type="submission" date="2023-06" db="EMBL/GenBank/DDBJ databases">
        <title>SYSU T00b26.</title>
        <authorList>
            <person name="Gao L."/>
            <person name="Fang B.-Z."/>
            <person name="Li W.-J."/>
        </authorList>
    </citation>
    <scope>NUCLEOTIDE SEQUENCE</scope>
    <source>
        <strain evidence="10">SYSU T00b26</strain>
    </source>
</reference>
<dbReference type="InterPro" id="IPR036097">
    <property type="entry name" value="HisK_dim/P_sf"/>
</dbReference>
<keyword evidence="4" id="KW-0597">Phosphoprotein</keyword>
<evidence type="ECO:0000256" key="7">
    <source>
        <dbReference type="ARBA" id="ARBA00023012"/>
    </source>
</evidence>
<keyword evidence="10" id="KW-0067">ATP-binding</keyword>
<dbReference type="CDD" id="cd00082">
    <property type="entry name" value="HisKA"/>
    <property type="match status" value="1"/>
</dbReference>
<comment type="catalytic activity">
    <reaction evidence="1">
        <text>ATP + protein L-histidine = ADP + protein N-phospho-L-histidine.</text>
        <dbReference type="EC" id="2.7.13.3"/>
    </reaction>
</comment>
<evidence type="ECO:0000313" key="11">
    <source>
        <dbReference type="Proteomes" id="UP001172738"/>
    </source>
</evidence>
<keyword evidence="11" id="KW-1185">Reference proteome</keyword>
<dbReference type="PANTHER" id="PTHR43711:SF1">
    <property type="entry name" value="HISTIDINE KINASE 1"/>
    <property type="match status" value="1"/>
</dbReference>
<evidence type="ECO:0000256" key="4">
    <source>
        <dbReference type="ARBA" id="ARBA00022553"/>
    </source>
</evidence>
<dbReference type="PROSITE" id="PS50112">
    <property type="entry name" value="PAS"/>
    <property type="match status" value="1"/>
</dbReference>